<dbReference type="InterPro" id="IPR015943">
    <property type="entry name" value="WD40/YVTN_repeat-like_dom_sf"/>
</dbReference>
<dbReference type="PROSITE" id="PS50082">
    <property type="entry name" value="WD_REPEATS_2"/>
    <property type="match status" value="1"/>
</dbReference>
<accession>A0A3F2RXE7</accession>
<feature type="compositionally biased region" description="Acidic residues" evidence="6">
    <location>
        <begin position="277"/>
        <end position="287"/>
    </location>
</feature>
<dbReference type="SUPFAM" id="SSF50978">
    <property type="entry name" value="WD40 repeat-like"/>
    <property type="match status" value="1"/>
</dbReference>
<proteinExistence type="inferred from homology"/>
<feature type="region of interest" description="Disordered" evidence="6">
    <location>
        <begin position="430"/>
        <end position="473"/>
    </location>
</feature>
<organism evidence="7 8">
    <name type="scientific">Phytophthora kernoviae</name>
    <dbReference type="NCBI Taxonomy" id="325452"/>
    <lineage>
        <taxon>Eukaryota</taxon>
        <taxon>Sar</taxon>
        <taxon>Stramenopiles</taxon>
        <taxon>Oomycota</taxon>
        <taxon>Peronosporomycetes</taxon>
        <taxon>Peronosporales</taxon>
        <taxon>Peronosporaceae</taxon>
        <taxon>Phytophthora</taxon>
    </lineage>
</organism>
<keyword evidence="3" id="KW-0964">Secreted</keyword>
<evidence type="ECO:0008006" key="9">
    <source>
        <dbReference type="Google" id="ProtNLM"/>
    </source>
</evidence>
<dbReference type="PANTHER" id="PTHR33657:SF8">
    <property type="entry name" value="DOMAIN PROTEIN, PUTATIVE (AFU_ORTHOLOGUE AFUA_5G00600)-RELATED"/>
    <property type="match status" value="1"/>
</dbReference>
<comment type="caution">
    <text evidence="7">The sequence shown here is derived from an EMBL/GenBank/DDBJ whole genome shotgun (WGS) entry which is preliminary data.</text>
</comment>
<feature type="region of interest" description="Disordered" evidence="6">
    <location>
        <begin position="274"/>
        <end position="296"/>
    </location>
</feature>
<feature type="compositionally biased region" description="Basic residues" evidence="6">
    <location>
        <begin position="384"/>
        <end position="397"/>
    </location>
</feature>
<feature type="repeat" description="WD" evidence="5">
    <location>
        <begin position="108"/>
        <end position="126"/>
    </location>
</feature>
<protein>
    <recommendedName>
        <fullName evidence="9">Histone-binding protein RBBP4 N-terminal domain-containing protein</fullName>
    </recommendedName>
</protein>
<evidence type="ECO:0000256" key="4">
    <source>
        <dbReference type="ARBA" id="ARBA00023026"/>
    </source>
</evidence>
<keyword evidence="4" id="KW-0843">Virulence</keyword>
<dbReference type="InterPro" id="IPR001680">
    <property type="entry name" value="WD40_rpt"/>
</dbReference>
<dbReference type="EMBL" id="MBDO02000041">
    <property type="protein sequence ID" value="RLN66135.1"/>
    <property type="molecule type" value="Genomic_DNA"/>
</dbReference>
<name>A0A3F2RXE7_9STRA</name>
<dbReference type="GO" id="GO:0005576">
    <property type="term" value="C:extracellular region"/>
    <property type="evidence" value="ECO:0007669"/>
    <property type="project" value="UniProtKB-SubCell"/>
</dbReference>
<comment type="subcellular location">
    <subcellularLocation>
        <location evidence="1">Secreted</location>
    </subcellularLocation>
</comment>
<comment type="similarity">
    <text evidence="2">Belongs to the Necrosis inducing protein (NPP1) family.</text>
</comment>
<sequence>MVKHPLVKPRMVYAIDHESGVAWDLQWCPLVTELPKSNGRKELLGVLAVCFGDGSLRIFEVSAIPEERLQAQPSKDSMCVVEKNIPVVIARLSRILQLSVQWSPFHWNMLLTGGSDGSVSLWNIKTEISGRRSSKSERTEPEPIEPQMRFQDADTIGKQEAFDWGCGWVAIRAVAWSPFDEHLFATTGNDSVFKVWDIREPRSCLRSHRIRSTWGLSLQWMDQTSIQISGDQGSIYMYDILSGSYQKLHFHPQIDSPVWDLQFGRRGAAPLLVSSVSDDEMEEEETGAPESNPEEARLMTEYQLDLSEEDAFLLAIQMSQADTATPTAAVEANNDAGSSSFSLTQEPQKSNGSIRQNSKPSSAVKTKARTKAKEKTEPNAQTKAKAKGKAAKGKKHALPSKVAIEEVAESGVTEDAEDIEAEPAITKNADESGKDIPVASSTTTARKTKQAAPRVSDIPSETSGGLKNSGWSDGKCKGSSLGPQVYVHSAWYRNLWAIMYSWYFPKNPAGLMYGHRHDWANVVVWSNNPAVTNPTSVAVCPSSSGLDNYFYYQPPPAEVFDGVATKLRYYCIIINGGYHSLDTTKKNGGGFQGLIMWEQLTDAARAALDSTDFGVEAPVPFIDINFEANLKLA</sequence>
<evidence type="ECO:0000313" key="7">
    <source>
        <dbReference type="EMBL" id="RLN66135.1"/>
    </source>
</evidence>
<evidence type="ECO:0000313" key="8">
    <source>
        <dbReference type="Proteomes" id="UP000277300"/>
    </source>
</evidence>
<dbReference type="Pfam" id="PF05630">
    <property type="entry name" value="NPP1"/>
    <property type="match status" value="1"/>
</dbReference>
<dbReference type="Gene3D" id="2.130.10.10">
    <property type="entry name" value="YVTN repeat-like/Quinoprotein amine dehydrogenase"/>
    <property type="match status" value="1"/>
</dbReference>
<evidence type="ECO:0000256" key="3">
    <source>
        <dbReference type="ARBA" id="ARBA00022525"/>
    </source>
</evidence>
<feature type="region of interest" description="Disordered" evidence="6">
    <location>
        <begin position="333"/>
        <end position="397"/>
    </location>
</feature>
<dbReference type="SMART" id="SM00320">
    <property type="entry name" value="WD40"/>
    <property type="match status" value="3"/>
</dbReference>
<evidence type="ECO:0000256" key="1">
    <source>
        <dbReference type="ARBA" id="ARBA00004613"/>
    </source>
</evidence>
<dbReference type="OrthoDB" id="4703at2759"/>
<gene>
    <name evidence="7" type="ORF">BBP00_00002398</name>
</gene>
<evidence type="ECO:0000256" key="5">
    <source>
        <dbReference type="PROSITE-ProRule" id="PRU00221"/>
    </source>
</evidence>
<dbReference type="InterPro" id="IPR008701">
    <property type="entry name" value="NPP1"/>
</dbReference>
<evidence type="ECO:0000256" key="6">
    <source>
        <dbReference type="SAM" id="MobiDB-lite"/>
    </source>
</evidence>
<feature type="compositionally biased region" description="Polar residues" evidence="6">
    <location>
        <begin position="459"/>
        <end position="471"/>
    </location>
</feature>
<dbReference type="AlphaFoldDB" id="A0A3F2RXE7"/>
<keyword evidence="5" id="KW-0853">WD repeat</keyword>
<feature type="compositionally biased region" description="Polar residues" evidence="6">
    <location>
        <begin position="335"/>
        <end position="364"/>
    </location>
</feature>
<dbReference type="InterPro" id="IPR036322">
    <property type="entry name" value="WD40_repeat_dom_sf"/>
</dbReference>
<reference evidence="7 8" key="1">
    <citation type="submission" date="2018-07" db="EMBL/GenBank/DDBJ databases">
        <title>Genome sequencing of oomycete isolates from Chile give support for New Zealand origin for Phytophthora kernoviae and make available the first Nothophytophthora sp. genome.</title>
        <authorList>
            <person name="Studholme D.J."/>
            <person name="Sanfuentes E."/>
            <person name="Panda P."/>
            <person name="Hill R."/>
            <person name="Sambles C."/>
            <person name="Grant M."/>
            <person name="Williams N.M."/>
            <person name="Mcdougal R.L."/>
        </authorList>
    </citation>
    <scope>NUCLEOTIDE SEQUENCE [LARGE SCALE GENOMIC DNA]</scope>
    <source>
        <strain evidence="7">Chile6</strain>
    </source>
</reference>
<dbReference type="PANTHER" id="PTHR33657">
    <property type="entry name" value="DOMAIN PROTEIN, PUTATIVE (AFU_ORTHOLOGUE AFUA_5G00600)-RELATED"/>
    <property type="match status" value="1"/>
</dbReference>
<evidence type="ECO:0000256" key="2">
    <source>
        <dbReference type="ARBA" id="ARBA00009520"/>
    </source>
</evidence>
<dbReference type="Proteomes" id="UP000277300">
    <property type="component" value="Unassembled WGS sequence"/>
</dbReference>